<organism evidence="1 2">
    <name type="scientific">Nostocoides australiense Ben110</name>
    <dbReference type="NCBI Taxonomy" id="1193182"/>
    <lineage>
        <taxon>Bacteria</taxon>
        <taxon>Bacillati</taxon>
        <taxon>Actinomycetota</taxon>
        <taxon>Actinomycetes</taxon>
        <taxon>Micrococcales</taxon>
        <taxon>Intrasporangiaceae</taxon>
        <taxon>Nostocoides</taxon>
    </lineage>
</organism>
<reference evidence="1 2" key="1">
    <citation type="journal article" date="2013" name="ISME J.">
        <title>A metabolic model for members of the genus Tetrasphaera involved in enhanced biological phosphorus removal.</title>
        <authorList>
            <person name="Kristiansen R."/>
            <person name="Nguyen H.T.T."/>
            <person name="Saunders A.M."/>
            <person name="Nielsen J.L."/>
            <person name="Wimmer R."/>
            <person name="Le V.Q."/>
            <person name="McIlroy S.J."/>
            <person name="Petrovski S."/>
            <person name="Seviour R.J."/>
            <person name="Calteau A."/>
            <person name="Nielsen K.L."/>
            <person name="Nielsen P.H."/>
        </authorList>
    </citation>
    <scope>NUCLEOTIDE SEQUENCE [LARGE SCALE GENOMIC DNA]</scope>
    <source>
        <strain evidence="1 2">Ben110</strain>
    </source>
</reference>
<name>W6JYZ1_9MICO</name>
<proteinExistence type="predicted"/>
<dbReference type="STRING" id="1193182.BN11_4800008"/>
<dbReference type="EMBL" id="CAJA01000424">
    <property type="protein sequence ID" value="CCH74793.1"/>
    <property type="molecule type" value="Genomic_DNA"/>
</dbReference>
<sequence length="197" mass="21434">MAVAYDAITESVQLIQSGHLHPVSRLSRRRRFAPMAVDVAGDVAVTLFARRGVGCVLSETWVLSKHGASWHLLGGGGASAEDDLLSPRPTRLPAALRLPETADTEIDLGLVAVDGSGGVHDDQGGADRWPWSGRWIRYVVLRTSADVESLTLDNRTVVVPWHGRVVLASTKRRSPRVIVNGQHGAVLGEVRPFERRR</sequence>
<comment type="caution">
    <text evidence="1">The sequence shown here is derived from an EMBL/GenBank/DDBJ whole genome shotgun (WGS) entry which is preliminary data.</text>
</comment>
<evidence type="ECO:0000313" key="1">
    <source>
        <dbReference type="EMBL" id="CCH74793.1"/>
    </source>
</evidence>
<accession>W6JYZ1</accession>
<dbReference type="AlphaFoldDB" id="W6JYZ1"/>
<evidence type="ECO:0000313" key="2">
    <source>
        <dbReference type="Proteomes" id="UP000035763"/>
    </source>
</evidence>
<protein>
    <submittedName>
        <fullName evidence="1">Uncharacterized protein</fullName>
    </submittedName>
</protein>
<dbReference type="Proteomes" id="UP000035763">
    <property type="component" value="Unassembled WGS sequence"/>
</dbReference>
<gene>
    <name evidence="1" type="ORF">BN11_4800008</name>
</gene>
<keyword evidence="2" id="KW-1185">Reference proteome</keyword>